<protein>
    <submittedName>
        <fullName evidence="2">Uncharacterized protein</fullName>
    </submittedName>
</protein>
<reference evidence="2" key="1">
    <citation type="submission" date="2019-08" db="EMBL/GenBank/DDBJ databases">
        <authorList>
            <person name="Kucharzyk K."/>
            <person name="Murdoch R.W."/>
            <person name="Higgins S."/>
            <person name="Loffler F."/>
        </authorList>
    </citation>
    <scope>NUCLEOTIDE SEQUENCE</scope>
</reference>
<keyword evidence="1" id="KW-0812">Transmembrane</keyword>
<dbReference type="EMBL" id="VSSQ01019351">
    <property type="protein sequence ID" value="MPM63335.1"/>
    <property type="molecule type" value="Genomic_DNA"/>
</dbReference>
<sequence>MNDISSFPVIFILSPIVFSFILLIVFIISFIGFVIDLCINIDISIDKAITTILTKKYIIYILAQLIYIYLYGIIPIKLHDAYLIWVFVIMNFSLFILIICVLLSMFLTNFI</sequence>
<feature type="transmembrane region" description="Helical" evidence="1">
    <location>
        <begin position="57"/>
        <end position="76"/>
    </location>
</feature>
<gene>
    <name evidence="2" type="ORF">SDC9_110215</name>
</gene>
<evidence type="ECO:0000313" key="2">
    <source>
        <dbReference type="EMBL" id="MPM63335.1"/>
    </source>
</evidence>
<organism evidence="2">
    <name type="scientific">bioreactor metagenome</name>
    <dbReference type="NCBI Taxonomy" id="1076179"/>
    <lineage>
        <taxon>unclassified sequences</taxon>
        <taxon>metagenomes</taxon>
        <taxon>ecological metagenomes</taxon>
    </lineage>
</organism>
<keyword evidence="1" id="KW-0472">Membrane</keyword>
<comment type="caution">
    <text evidence="2">The sequence shown here is derived from an EMBL/GenBank/DDBJ whole genome shotgun (WGS) entry which is preliminary data.</text>
</comment>
<feature type="transmembrane region" description="Helical" evidence="1">
    <location>
        <begin position="12"/>
        <end position="37"/>
    </location>
</feature>
<feature type="transmembrane region" description="Helical" evidence="1">
    <location>
        <begin position="82"/>
        <end position="107"/>
    </location>
</feature>
<accession>A0A645BD05</accession>
<keyword evidence="1" id="KW-1133">Transmembrane helix</keyword>
<evidence type="ECO:0000256" key="1">
    <source>
        <dbReference type="SAM" id="Phobius"/>
    </source>
</evidence>
<name>A0A645BD05_9ZZZZ</name>
<dbReference type="AlphaFoldDB" id="A0A645BD05"/>
<proteinExistence type="predicted"/>